<keyword evidence="2" id="KW-1185">Reference proteome</keyword>
<accession>A0AAW1UT87</accession>
<dbReference type="AlphaFoldDB" id="A0AAW1UT87"/>
<organism evidence="1 2">
    <name type="scientific">Henosepilachna vigintioctopunctata</name>
    <dbReference type="NCBI Taxonomy" id="420089"/>
    <lineage>
        <taxon>Eukaryota</taxon>
        <taxon>Metazoa</taxon>
        <taxon>Ecdysozoa</taxon>
        <taxon>Arthropoda</taxon>
        <taxon>Hexapoda</taxon>
        <taxon>Insecta</taxon>
        <taxon>Pterygota</taxon>
        <taxon>Neoptera</taxon>
        <taxon>Endopterygota</taxon>
        <taxon>Coleoptera</taxon>
        <taxon>Polyphaga</taxon>
        <taxon>Cucujiformia</taxon>
        <taxon>Coccinelloidea</taxon>
        <taxon>Coccinellidae</taxon>
        <taxon>Epilachninae</taxon>
        <taxon>Epilachnini</taxon>
        <taxon>Henosepilachna</taxon>
    </lineage>
</organism>
<sequence>MEGQIVRGHANEPIAMKRALGWILSGSVSTLRDNNSPCVSLLTHEETLDAMFHKFFAQEEFATDAEYLSSYDTENE</sequence>
<name>A0AAW1UT87_9CUCU</name>
<protein>
    <submittedName>
        <fullName evidence="1">Uncharacterized protein</fullName>
    </submittedName>
</protein>
<evidence type="ECO:0000313" key="2">
    <source>
        <dbReference type="Proteomes" id="UP001431783"/>
    </source>
</evidence>
<dbReference type="Proteomes" id="UP001431783">
    <property type="component" value="Unassembled WGS sequence"/>
</dbReference>
<evidence type="ECO:0000313" key="1">
    <source>
        <dbReference type="EMBL" id="KAK9882734.1"/>
    </source>
</evidence>
<comment type="caution">
    <text evidence="1">The sequence shown here is derived from an EMBL/GenBank/DDBJ whole genome shotgun (WGS) entry which is preliminary data.</text>
</comment>
<proteinExistence type="predicted"/>
<dbReference type="EMBL" id="JARQZJ010000081">
    <property type="protein sequence ID" value="KAK9882734.1"/>
    <property type="molecule type" value="Genomic_DNA"/>
</dbReference>
<gene>
    <name evidence="1" type="ORF">WA026_022995</name>
</gene>
<reference evidence="1 2" key="1">
    <citation type="submission" date="2023-03" db="EMBL/GenBank/DDBJ databases">
        <title>Genome insight into feeding habits of ladybird beetles.</title>
        <authorList>
            <person name="Li H.-S."/>
            <person name="Huang Y.-H."/>
            <person name="Pang H."/>
        </authorList>
    </citation>
    <scope>NUCLEOTIDE SEQUENCE [LARGE SCALE GENOMIC DNA]</scope>
    <source>
        <strain evidence="1">SYSU_2023b</strain>
        <tissue evidence="1">Whole body</tissue>
    </source>
</reference>